<organism evidence="1 2">
    <name type="scientific">Paenibacillus aurantiacus</name>
    <dbReference type="NCBI Taxonomy" id="1936118"/>
    <lineage>
        <taxon>Bacteria</taxon>
        <taxon>Bacillati</taxon>
        <taxon>Bacillota</taxon>
        <taxon>Bacilli</taxon>
        <taxon>Bacillales</taxon>
        <taxon>Paenibacillaceae</taxon>
        <taxon>Paenibacillus</taxon>
    </lineage>
</organism>
<dbReference type="RefSeq" id="WP_377502265.1">
    <property type="nucleotide sequence ID" value="NZ_JBHMDO010000053.1"/>
</dbReference>
<dbReference type="EMBL" id="JBHMDO010000053">
    <property type="protein sequence ID" value="MFB9330684.1"/>
    <property type="molecule type" value="Genomic_DNA"/>
</dbReference>
<evidence type="ECO:0000313" key="1">
    <source>
        <dbReference type="EMBL" id="MFB9330684.1"/>
    </source>
</evidence>
<protein>
    <recommendedName>
        <fullName evidence="3">DUF2508 family protein</fullName>
    </recommendedName>
</protein>
<sequence>MGILPVHERLAELYILRTKRRLSDAESADFEHCLAANAVYCRQLANLYNLSLVASMTGDAEWQHEICARIEKMNGQPPASRRTEEA</sequence>
<name>A0ABV5KZN2_9BACL</name>
<comment type="caution">
    <text evidence="1">The sequence shown here is derived from an EMBL/GenBank/DDBJ whole genome shotgun (WGS) entry which is preliminary data.</text>
</comment>
<gene>
    <name evidence="1" type="ORF">ACFFSY_32490</name>
</gene>
<keyword evidence="2" id="KW-1185">Reference proteome</keyword>
<dbReference type="InterPro" id="IPR056084">
    <property type="entry name" value="DUF7667"/>
</dbReference>
<evidence type="ECO:0008006" key="3">
    <source>
        <dbReference type="Google" id="ProtNLM"/>
    </source>
</evidence>
<proteinExistence type="predicted"/>
<evidence type="ECO:0000313" key="2">
    <source>
        <dbReference type="Proteomes" id="UP001589747"/>
    </source>
</evidence>
<dbReference type="Pfam" id="PF24704">
    <property type="entry name" value="DUF7667"/>
    <property type="match status" value="1"/>
</dbReference>
<reference evidence="1 2" key="1">
    <citation type="submission" date="2024-09" db="EMBL/GenBank/DDBJ databases">
        <authorList>
            <person name="Sun Q."/>
            <person name="Mori K."/>
        </authorList>
    </citation>
    <scope>NUCLEOTIDE SEQUENCE [LARGE SCALE GENOMIC DNA]</scope>
    <source>
        <strain evidence="1 2">TISTR 2452</strain>
    </source>
</reference>
<dbReference type="Proteomes" id="UP001589747">
    <property type="component" value="Unassembled WGS sequence"/>
</dbReference>
<accession>A0ABV5KZN2</accession>